<organism evidence="5 6">
    <name type="scientific">Biomphalaria pfeifferi</name>
    <name type="common">Bloodfluke planorb</name>
    <name type="synonym">Freshwater snail</name>
    <dbReference type="NCBI Taxonomy" id="112525"/>
    <lineage>
        <taxon>Eukaryota</taxon>
        <taxon>Metazoa</taxon>
        <taxon>Spiralia</taxon>
        <taxon>Lophotrochozoa</taxon>
        <taxon>Mollusca</taxon>
        <taxon>Gastropoda</taxon>
        <taxon>Heterobranchia</taxon>
        <taxon>Euthyneura</taxon>
        <taxon>Panpulmonata</taxon>
        <taxon>Hygrophila</taxon>
        <taxon>Lymnaeoidea</taxon>
        <taxon>Planorbidae</taxon>
        <taxon>Biomphalaria</taxon>
    </lineage>
</organism>
<dbReference type="InterPro" id="IPR011705">
    <property type="entry name" value="BACK"/>
</dbReference>
<dbReference type="InterPro" id="IPR011044">
    <property type="entry name" value="Quino_amine_DH_bsu"/>
</dbReference>
<accession>A0AAD8EX34</accession>
<dbReference type="EMBL" id="JASAOG010000256">
    <property type="protein sequence ID" value="KAK0041929.1"/>
    <property type="molecule type" value="Genomic_DNA"/>
</dbReference>
<dbReference type="Pfam" id="PF07707">
    <property type="entry name" value="BACK"/>
    <property type="match status" value="2"/>
</dbReference>
<evidence type="ECO:0000256" key="2">
    <source>
        <dbReference type="ARBA" id="ARBA00022737"/>
    </source>
</evidence>
<dbReference type="InterPro" id="IPR011333">
    <property type="entry name" value="SKP1/BTB/POZ_sf"/>
</dbReference>
<evidence type="ECO:0000256" key="1">
    <source>
        <dbReference type="ARBA" id="ARBA00022441"/>
    </source>
</evidence>
<dbReference type="Gene3D" id="1.25.40.420">
    <property type="match status" value="1"/>
</dbReference>
<dbReference type="Gene3D" id="3.30.710.10">
    <property type="entry name" value="Potassium Channel Kv1.1, Chain A"/>
    <property type="match status" value="1"/>
</dbReference>
<feature type="compositionally biased region" description="Basic and acidic residues" evidence="3">
    <location>
        <begin position="347"/>
        <end position="363"/>
    </location>
</feature>
<feature type="compositionally biased region" description="Polar residues" evidence="3">
    <location>
        <begin position="335"/>
        <end position="346"/>
    </location>
</feature>
<evidence type="ECO:0000313" key="6">
    <source>
        <dbReference type="Proteomes" id="UP001233172"/>
    </source>
</evidence>
<dbReference type="SUPFAM" id="SSF54695">
    <property type="entry name" value="POZ domain"/>
    <property type="match status" value="1"/>
</dbReference>
<dbReference type="PANTHER" id="PTHR45632:SF3">
    <property type="entry name" value="KELCH-LIKE PROTEIN 32"/>
    <property type="match status" value="1"/>
</dbReference>
<dbReference type="Proteomes" id="UP001233172">
    <property type="component" value="Unassembled WGS sequence"/>
</dbReference>
<dbReference type="InterPro" id="IPR000210">
    <property type="entry name" value="BTB/POZ_dom"/>
</dbReference>
<feature type="region of interest" description="Disordered" evidence="3">
    <location>
        <begin position="335"/>
        <end position="384"/>
    </location>
</feature>
<reference evidence="5" key="1">
    <citation type="journal article" date="2023" name="PLoS Negl. Trop. Dis.">
        <title>A genome sequence for Biomphalaria pfeifferi, the major vector snail for the human-infecting parasite Schistosoma mansoni.</title>
        <authorList>
            <person name="Bu L."/>
            <person name="Lu L."/>
            <person name="Laidemitt M.R."/>
            <person name="Zhang S.M."/>
            <person name="Mutuku M."/>
            <person name="Mkoji G."/>
            <person name="Steinauer M."/>
            <person name="Loker E.S."/>
        </authorList>
    </citation>
    <scope>NUCLEOTIDE SEQUENCE</scope>
    <source>
        <strain evidence="5">KasaAsao</strain>
    </source>
</reference>
<dbReference type="Pfam" id="PF00651">
    <property type="entry name" value="BTB"/>
    <property type="match status" value="1"/>
</dbReference>
<gene>
    <name evidence="5" type="ORF">Bpfe_028649</name>
</gene>
<keyword evidence="6" id="KW-1185">Reference proteome</keyword>
<feature type="compositionally biased region" description="Polar residues" evidence="3">
    <location>
        <begin position="369"/>
        <end position="384"/>
    </location>
</feature>
<reference evidence="5" key="2">
    <citation type="submission" date="2023-04" db="EMBL/GenBank/DDBJ databases">
        <authorList>
            <person name="Bu L."/>
            <person name="Lu L."/>
            <person name="Laidemitt M.R."/>
            <person name="Zhang S.M."/>
            <person name="Mutuku M."/>
            <person name="Mkoji G."/>
            <person name="Steinauer M."/>
            <person name="Loker E.S."/>
        </authorList>
    </citation>
    <scope>NUCLEOTIDE SEQUENCE</scope>
    <source>
        <strain evidence="5">KasaAsao</strain>
        <tissue evidence="5">Whole Snail</tissue>
    </source>
</reference>
<dbReference type="CDD" id="cd18186">
    <property type="entry name" value="BTB_POZ_ZBTB_KLHL-like"/>
    <property type="match status" value="1"/>
</dbReference>
<dbReference type="PANTHER" id="PTHR45632">
    <property type="entry name" value="LD33804P"/>
    <property type="match status" value="1"/>
</dbReference>
<protein>
    <submittedName>
        <fullName evidence="5">Kelch-like protein 8</fullName>
    </submittedName>
</protein>
<sequence length="723" mass="83263">MTLRSTEAFLRILFEYILKLIESDNLVVTSEDLVLLSIYEWINFGEAVNNYNEATLTMSYKETFSREVTTKFSKMFITAKDIETTKVSATYVNELKVTRIEFLLDSDTDWLTMASSDASRQKNISQRIVQSIEKFWNRHENEDFQVNIEGQAIRCHSFILASCSEFFGSLLRSNMKEKLEMKVDLQNIGLDIFQLILRMLYTGNDVLTKENVLEVWAAVHQLQIDFLIQQCEDLILENLSLETLETYKTQADFLQSKNVSKGVFEYMLENFMNIRATKVFLRLNFEELLKLIESNNLVVKSEDLVLQSVFEWINFGNSSISSVIENDATLPLSTRDTSSTEIISHSSKTEESNKEMENVHDSAEDLNENESTGESKSNGVSNSSLTQTSAISSVTQKDGAPSAPSQCQDNPRRVYLLPILKSTRYFLLSETCVANLYRNKLIQNNTQSIEFLFEFLAYKTCIHVNGYMPPAAYHRKCSQFENVGLISHSKSRMCAYSFVQNKWLRLSRNTELNIFKLLVLNNQLYACVNYESASEVFASQNQQWVSVLKLQEVVCIFLPHESHIYIITSENSKVYRFKPISSSHEIDVDIGAINYAISFNQNILVFTTSDLKTKVRCWDTDRNTLSHLTELEDFSAASMTSLRDDRSTYILDSLGHLFEVKQLDTVHFIFIDSVWSSRPERLDGAILFRKTFYLCGKLPEKFNYKVKVNDIYSSFFIFSVPKR</sequence>
<feature type="domain" description="BTB" evidence="4">
    <location>
        <begin position="142"/>
        <end position="209"/>
    </location>
</feature>
<dbReference type="SMART" id="SM00225">
    <property type="entry name" value="BTB"/>
    <property type="match status" value="1"/>
</dbReference>
<name>A0AAD8EX34_BIOPF</name>
<evidence type="ECO:0000256" key="3">
    <source>
        <dbReference type="SAM" id="MobiDB-lite"/>
    </source>
</evidence>
<dbReference type="SUPFAM" id="SSF50969">
    <property type="entry name" value="YVTN repeat-like/Quinoprotein amine dehydrogenase"/>
    <property type="match status" value="1"/>
</dbReference>
<evidence type="ECO:0000259" key="4">
    <source>
        <dbReference type="PROSITE" id="PS50097"/>
    </source>
</evidence>
<keyword evidence="2" id="KW-0677">Repeat</keyword>
<dbReference type="PROSITE" id="PS50097">
    <property type="entry name" value="BTB"/>
    <property type="match status" value="1"/>
</dbReference>
<comment type="caution">
    <text evidence="5">The sequence shown here is derived from an EMBL/GenBank/DDBJ whole genome shotgun (WGS) entry which is preliminary data.</text>
</comment>
<keyword evidence="1" id="KW-0880">Kelch repeat</keyword>
<proteinExistence type="predicted"/>
<dbReference type="AlphaFoldDB" id="A0AAD8EX34"/>
<evidence type="ECO:0000313" key="5">
    <source>
        <dbReference type="EMBL" id="KAK0041929.1"/>
    </source>
</evidence>